<evidence type="ECO:0000313" key="2">
    <source>
        <dbReference type="Proteomes" id="UP001501690"/>
    </source>
</evidence>
<accession>A0ABN2HRC4</accession>
<dbReference type="Proteomes" id="UP001501690">
    <property type="component" value="Unassembled WGS sequence"/>
</dbReference>
<evidence type="ECO:0008006" key="3">
    <source>
        <dbReference type="Google" id="ProtNLM"/>
    </source>
</evidence>
<proteinExistence type="predicted"/>
<name>A0ABN2HRC4_9MICO</name>
<dbReference type="InterPro" id="IPR018561">
    <property type="entry name" value="AosR"/>
</dbReference>
<dbReference type="EMBL" id="BAAAPL010000001">
    <property type="protein sequence ID" value="GAA1691854.1"/>
    <property type="molecule type" value="Genomic_DNA"/>
</dbReference>
<dbReference type="Pfam" id="PF09438">
    <property type="entry name" value="DUF2017"/>
    <property type="match status" value="1"/>
</dbReference>
<dbReference type="RefSeq" id="WP_344069098.1">
    <property type="nucleotide sequence ID" value="NZ_BAAAPL010000001.1"/>
</dbReference>
<evidence type="ECO:0000313" key="1">
    <source>
        <dbReference type="EMBL" id="GAA1691854.1"/>
    </source>
</evidence>
<reference evidence="1 2" key="1">
    <citation type="journal article" date="2019" name="Int. J. Syst. Evol. Microbiol.">
        <title>The Global Catalogue of Microorganisms (GCM) 10K type strain sequencing project: providing services to taxonomists for standard genome sequencing and annotation.</title>
        <authorList>
            <consortium name="The Broad Institute Genomics Platform"/>
            <consortium name="The Broad Institute Genome Sequencing Center for Infectious Disease"/>
            <person name="Wu L."/>
            <person name="Ma J."/>
        </authorList>
    </citation>
    <scope>NUCLEOTIDE SEQUENCE [LARGE SCALE GENOMIC DNA]</scope>
    <source>
        <strain evidence="1 2">JCM 15577</strain>
    </source>
</reference>
<keyword evidence="2" id="KW-1185">Reference proteome</keyword>
<sequence>MTPSILLEVSRIEVLHLHQMTQQFIEVLETTTDSAGDAAVRRLVPDAYQEDDAAAREFRRLTERELLDRRLADARTVLDALSPETPPSPVAAADPSLTEGVVLHLDGELSAALVRTLSAIRLVLATRLGIDDEDDHDPDDPRFGIYDWLGYRLNTLVQAIDSED</sequence>
<comment type="caution">
    <text evidence="1">The sequence shown here is derived from an EMBL/GenBank/DDBJ whole genome shotgun (WGS) entry which is preliminary data.</text>
</comment>
<gene>
    <name evidence="1" type="ORF">GCM10009808_06110</name>
</gene>
<organism evidence="1 2">
    <name type="scientific">Microbacterium sediminicola</name>
    <dbReference type="NCBI Taxonomy" id="415210"/>
    <lineage>
        <taxon>Bacteria</taxon>
        <taxon>Bacillati</taxon>
        <taxon>Actinomycetota</taxon>
        <taxon>Actinomycetes</taxon>
        <taxon>Micrococcales</taxon>
        <taxon>Microbacteriaceae</taxon>
        <taxon>Microbacterium</taxon>
    </lineage>
</organism>
<protein>
    <recommendedName>
        <fullName evidence="3">DUF2017 domain-containing protein</fullName>
    </recommendedName>
</protein>